<proteinExistence type="predicted"/>
<dbReference type="Proteomes" id="UP000326857">
    <property type="component" value="Unassembled WGS sequence"/>
</dbReference>
<protein>
    <submittedName>
        <fullName evidence="1">Uncharacterized protein</fullName>
    </submittedName>
</protein>
<evidence type="ECO:0000313" key="1">
    <source>
        <dbReference type="EMBL" id="VVT02694.1"/>
    </source>
</evidence>
<reference evidence="1 2" key="1">
    <citation type="submission" date="2019-09" db="EMBL/GenBank/DDBJ databases">
        <authorList>
            <person name="Dittami M. S."/>
        </authorList>
    </citation>
    <scope>NUCLEOTIDE SEQUENCE [LARGE SCALE GENOMIC DNA]</scope>
    <source>
        <strain evidence="1">SPHINGO391</strain>
    </source>
</reference>
<evidence type="ECO:0000313" key="2">
    <source>
        <dbReference type="Proteomes" id="UP000326857"/>
    </source>
</evidence>
<dbReference type="EMBL" id="CABVLI010000029">
    <property type="protein sequence ID" value="VVT02694.1"/>
    <property type="molecule type" value="Genomic_DNA"/>
</dbReference>
<accession>A0A5E7Y731</accession>
<name>A0A5E7Y731_9SPHN</name>
<dbReference type="AlphaFoldDB" id="A0A5E7Y731"/>
<gene>
    <name evidence="1" type="ORF">SPHINGO391_350412</name>
</gene>
<sequence>MPLYSNLRDPIIGSRETLHVRLWAQEMGPLGRSPTAAAISAHLRAINPSIV</sequence>
<organism evidence="1 2">
    <name type="scientific">Sphingomonas aurantiaca</name>
    <dbReference type="NCBI Taxonomy" id="185949"/>
    <lineage>
        <taxon>Bacteria</taxon>
        <taxon>Pseudomonadati</taxon>
        <taxon>Pseudomonadota</taxon>
        <taxon>Alphaproteobacteria</taxon>
        <taxon>Sphingomonadales</taxon>
        <taxon>Sphingomonadaceae</taxon>
        <taxon>Sphingomonas</taxon>
    </lineage>
</organism>